<feature type="region of interest" description="Disordered" evidence="1">
    <location>
        <begin position="146"/>
        <end position="200"/>
    </location>
</feature>
<protein>
    <submittedName>
        <fullName evidence="2">Nipped-B-like protein B</fullName>
    </submittedName>
</protein>
<reference evidence="2 3" key="1">
    <citation type="submission" date="2015-12" db="EMBL/GenBank/DDBJ databases">
        <title>The genome of Folsomia candida.</title>
        <authorList>
            <person name="Faddeeva A."/>
            <person name="Derks M.F."/>
            <person name="Anvar Y."/>
            <person name="Smit S."/>
            <person name="Van Straalen N."/>
            <person name="Roelofs D."/>
        </authorList>
    </citation>
    <scope>NUCLEOTIDE SEQUENCE [LARGE SCALE GENOMIC DNA]</scope>
    <source>
        <strain evidence="2 3">VU population</strain>
        <tissue evidence="2">Whole body</tissue>
    </source>
</reference>
<feature type="compositionally biased region" description="Pro residues" evidence="1">
    <location>
        <begin position="1"/>
        <end position="11"/>
    </location>
</feature>
<organism evidence="2 3">
    <name type="scientific">Folsomia candida</name>
    <name type="common">Springtail</name>
    <dbReference type="NCBI Taxonomy" id="158441"/>
    <lineage>
        <taxon>Eukaryota</taxon>
        <taxon>Metazoa</taxon>
        <taxon>Ecdysozoa</taxon>
        <taxon>Arthropoda</taxon>
        <taxon>Hexapoda</taxon>
        <taxon>Collembola</taxon>
        <taxon>Entomobryomorpha</taxon>
        <taxon>Isotomoidea</taxon>
        <taxon>Isotomidae</taxon>
        <taxon>Proisotominae</taxon>
        <taxon>Folsomia</taxon>
    </lineage>
</organism>
<dbReference type="OrthoDB" id="10673256at2759"/>
<sequence>MFPPPAHPAHPPILKGLKGPHHPPEEGGGCCPCSAPQQQRGHVGFGRGHVGFGRGQGHGPPRGGFQFRPRNQIPLRCGATPQNYCGCTEDETAFRKRLPHRPGVTFCSDGHCNTACAGFKAPAKVCGPGNAVQNPALRCHRPIFTTRQGHERGHGGNHDDDRPPGHERGQGQHHDRPQGHNRKKRHRHRSDSSSSCSDRCEHGVCYPSRHRRRSPPPCPPPAPPTVIEREKPVVIVHNTELCECESKWKLIERWQTAAKKRESDRVRDEDAAQRKRAKERYKKRIETQKRHRECLVMQKELERRRCAEEDDWRRRRVDMEDKRLAQEYDMWLADLLEGEEARRQVEVLERNREAKRWREEQLKPRDKRGLAVPELEELRRVLAPLDKGPNEIFEFFALEPKPDPPPKPCCPGGGQAKGHNHRHHRRGSDDSEDDSDGGAQDKKSARAVAEALMGMRTSDGIHIRVGDQCQKKATLRLNMGPCLGPMQNGGLRSLTIGGGGEANCCPPPAPPPPGPLIPPEVVQIMMKIKEAHNPLLKFSQTTPNWATVKGRLNLPMQPGPGCSVVAPSMAAQYYSCPYYYPPPC</sequence>
<proteinExistence type="predicted"/>
<feature type="compositionally biased region" description="Basic and acidic residues" evidence="1">
    <location>
        <begin position="148"/>
        <end position="178"/>
    </location>
</feature>
<evidence type="ECO:0000313" key="3">
    <source>
        <dbReference type="Proteomes" id="UP000198287"/>
    </source>
</evidence>
<feature type="region of interest" description="Disordered" evidence="1">
    <location>
        <begin position="1"/>
        <end position="23"/>
    </location>
</feature>
<feature type="compositionally biased region" description="Basic and acidic residues" evidence="1">
    <location>
        <begin position="259"/>
        <end position="273"/>
    </location>
</feature>
<accession>A0A226DE16</accession>
<evidence type="ECO:0000313" key="2">
    <source>
        <dbReference type="EMBL" id="OXA43370.1"/>
    </source>
</evidence>
<dbReference type="AlphaFoldDB" id="A0A226DE16"/>
<feature type="region of interest" description="Disordered" evidence="1">
    <location>
        <begin position="259"/>
        <end position="280"/>
    </location>
</feature>
<dbReference type="Proteomes" id="UP000198287">
    <property type="component" value="Unassembled WGS sequence"/>
</dbReference>
<comment type="caution">
    <text evidence="2">The sequence shown here is derived from an EMBL/GenBank/DDBJ whole genome shotgun (WGS) entry which is preliminary data.</text>
</comment>
<evidence type="ECO:0000256" key="1">
    <source>
        <dbReference type="SAM" id="MobiDB-lite"/>
    </source>
</evidence>
<feature type="compositionally biased region" description="Gly residues" evidence="1">
    <location>
        <begin position="43"/>
        <end position="62"/>
    </location>
</feature>
<keyword evidence="3" id="KW-1185">Reference proteome</keyword>
<dbReference type="EMBL" id="LNIX01000022">
    <property type="protein sequence ID" value="OXA43370.1"/>
    <property type="molecule type" value="Genomic_DNA"/>
</dbReference>
<gene>
    <name evidence="2" type="ORF">Fcan01_21765</name>
</gene>
<feature type="region of interest" description="Disordered" evidence="1">
    <location>
        <begin position="397"/>
        <end position="445"/>
    </location>
</feature>
<name>A0A226DE16_FOLCA</name>
<feature type="compositionally biased region" description="Basic residues" evidence="1">
    <location>
        <begin position="179"/>
        <end position="189"/>
    </location>
</feature>
<feature type="region of interest" description="Disordered" evidence="1">
    <location>
        <begin position="42"/>
        <end position="66"/>
    </location>
</feature>